<evidence type="ECO:0000256" key="1">
    <source>
        <dbReference type="SAM" id="MobiDB-lite"/>
    </source>
</evidence>
<dbReference type="AlphaFoldDB" id="A0A445BLV4"/>
<accession>A0A445BLV4</accession>
<keyword evidence="3" id="KW-1185">Reference proteome</keyword>
<dbReference type="EMBL" id="SDMP01000009">
    <property type="protein sequence ID" value="RYR39659.1"/>
    <property type="molecule type" value="Genomic_DNA"/>
</dbReference>
<protein>
    <submittedName>
        <fullName evidence="2">Uncharacterized protein</fullName>
    </submittedName>
</protein>
<organism evidence="2 3">
    <name type="scientific">Arachis hypogaea</name>
    <name type="common">Peanut</name>
    <dbReference type="NCBI Taxonomy" id="3818"/>
    <lineage>
        <taxon>Eukaryota</taxon>
        <taxon>Viridiplantae</taxon>
        <taxon>Streptophyta</taxon>
        <taxon>Embryophyta</taxon>
        <taxon>Tracheophyta</taxon>
        <taxon>Spermatophyta</taxon>
        <taxon>Magnoliopsida</taxon>
        <taxon>eudicotyledons</taxon>
        <taxon>Gunneridae</taxon>
        <taxon>Pentapetalae</taxon>
        <taxon>rosids</taxon>
        <taxon>fabids</taxon>
        <taxon>Fabales</taxon>
        <taxon>Fabaceae</taxon>
        <taxon>Papilionoideae</taxon>
        <taxon>50 kb inversion clade</taxon>
        <taxon>dalbergioids sensu lato</taxon>
        <taxon>Dalbergieae</taxon>
        <taxon>Pterocarpus clade</taxon>
        <taxon>Arachis</taxon>
    </lineage>
</organism>
<evidence type="ECO:0000313" key="3">
    <source>
        <dbReference type="Proteomes" id="UP000289738"/>
    </source>
</evidence>
<evidence type="ECO:0000313" key="2">
    <source>
        <dbReference type="EMBL" id="RYR39659.1"/>
    </source>
</evidence>
<reference evidence="2 3" key="1">
    <citation type="submission" date="2019-01" db="EMBL/GenBank/DDBJ databases">
        <title>Sequencing of cultivated peanut Arachis hypogaea provides insights into genome evolution and oil improvement.</title>
        <authorList>
            <person name="Chen X."/>
        </authorList>
    </citation>
    <scope>NUCLEOTIDE SEQUENCE [LARGE SCALE GENOMIC DNA]</scope>
    <source>
        <strain evidence="3">cv. Fuhuasheng</strain>
        <tissue evidence="2">Leaves</tissue>
    </source>
</reference>
<gene>
    <name evidence="2" type="ORF">Ahy_A09g045234</name>
</gene>
<name>A0A445BLV4_ARAHY</name>
<proteinExistence type="predicted"/>
<comment type="caution">
    <text evidence="2">The sequence shown here is derived from an EMBL/GenBank/DDBJ whole genome shotgun (WGS) entry which is preliminary data.</text>
</comment>
<sequence>MPRSAIAGVGSPMIPPGVSTANLGSPLPGNYMSHYHQHRHHHQQLLVNTLFSLGIPYNNSNNIDNSSFSQDNGLLQDIVPSHMLKEKHGKMGQADPI</sequence>
<dbReference type="Proteomes" id="UP000289738">
    <property type="component" value="Chromosome A09"/>
</dbReference>
<feature type="region of interest" description="Disordered" evidence="1">
    <location>
        <begin position="1"/>
        <end position="21"/>
    </location>
</feature>